<feature type="compositionally biased region" description="Basic and acidic residues" evidence="1">
    <location>
        <begin position="60"/>
        <end position="72"/>
    </location>
</feature>
<proteinExistence type="predicted"/>
<keyword evidence="3" id="KW-1185">Reference proteome</keyword>
<name>A0A2P9ARC4_9HYPH</name>
<dbReference type="EMBL" id="FUIG01000044">
    <property type="protein sequence ID" value="SJM33720.1"/>
    <property type="molecule type" value="Genomic_DNA"/>
</dbReference>
<feature type="region of interest" description="Disordered" evidence="1">
    <location>
        <begin position="31"/>
        <end position="100"/>
    </location>
</feature>
<evidence type="ECO:0000313" key="3">
    <source>
        <dbReference type="Proteomes" id="UP000245698"/>
    </source>
</evidence>
<evidence type="ECO:0000313" key="2">
    <source>
        <dbReference type="EMBL" id="SJM33720.1"/>
    </source>
</evidence>
<sequence>MMGESGIDFALEWLEVPDRCVRSKNPQRNFCQRDIAPGLRDRHQQQKLQNGSRNTPQPLSEHRPLLAPRESRSLQQLQRLDHPVAQSRACSVTGNQRWSW</sequence>
<dbReference type="AlphaFoldDB" id="A0A2P9ARC4"/>
<dbReference type="Proteomes" id="UP000245698">
    <property type="component" value="Unassembled WGS sequence"/>
</dbReference>
<feature type="compositionally biased region" description="Polar residues" evidence="1">
    <location>
        <begin position="46"/>
        <end position="58"/>
    </location>
</feature>
<feature type="compositionally biased region" description="Polar residues" evidence="1">
    <location>
        <begin position="88"/>
        <end position="100"/>
    </location>
</feature>
<reference evidence="3" key="1">
    <citation type="submission" date="2016-12" db="EMBL/GenBank/DDBJ databases">
        <authorList>
            <person name="Brunel B."/>
        </authorList>
    </citation>
    <scope>NUCLEOTIDE SEQUENCE [LARGE SCALE GENOMIC DNA]</scope>
</reference>
<evidence type="ECO:0000256" key="1">
    <source>
        <dbReference type="SAM" id="MobiDB-lite"/>
    </source>
</evidence>
<organism evidence="2 3">
    <name type="scientific">Mesorhizobium delmotii</name>
    <dbReference type="NCBI Taxonomy" id="1631247"/>
    <lineage>
        <taxon>Bacteria</taxon>
        <taxon>Pseudomonadati</taxon>
        <taxon>Pseudomonadota</taxon>
        <taxon>Alphaproteobacteria</taxon>
        <taxon>Hyphomicrobiales</taxon>
        <taxon>Phyllobacteriaceae</taxon>
        <taxon>Mesorhizobium</taxon>
    </lineage>
</organism>
<protein>
    <submittedName>
        <fullName evidence="2">Uncharacterized protein</fullName>
    </submittedName>
</protein>
<accession>A0A2P9ARC4</accession>
<gene>
    <name evidence="2" type="ORF">BQ8482_360121</name>
</gene>